<evidence type="ECO:0000313" key="1">
    <source>
        <dbReference type="EMBL" id="PIE32797.1"/>
    </source>
</evidence>
<dbReference type="EMBL" id="PDSK01000107">
    <property type="protein sequence ID" value="PIE32797.1"/>
    <property type="molecule type" value="Genomic_DNA"/>
</dbReference>
<sequence length="180" mass="20538">MDLEKIVPEVPPKALHVSHAACPYGHSIMDPDVQISGYPSIKLILQHDELRETIHLDPVYGSFTKIFEVEIPQGAIIDLFCPVCEVNLRIDEKRSCEQCGAPLFQFTLPHGGMVEACLRIGCHQHRLQLVDFDSQAGLIQGLNEIQLLYVRRDGTDATNRNRRMRTEWMRDCQNRCVGWL</sequence>
<gene>
    <name evidence="1" type="ORF">CSA56_13960</name>
</gene>
<reference evidence="1 2" key="1">
    <citation type="submission" date="2017-10" db="EMBL/GenBank/DDBJ databases">
        <title>Novel microbial diversity and functional potential in the marine mammal oral microbiome.</title>
        <authorList>
            <person name="Dudek N.K."/>
            <person name="Sun C.L."/>
            <person name="Burstein D."/>
            <person name="Kantor R.S."/>
            <person name="Aliaga Goltsman D.S."/>
            <person name="Bik E.M."/>
            <person name="Thomas B.C."/>
            <person name="Banfield J.F."/>
            <person name="Relman D.A."/>
        </authorList>
    </citation>
    <scope>NUCLEOTIDE SEQUENCE [LARGE SCALE GENOMIC DNA]</scope>
    <source>
        <strain evidence="1">DOLJORAL78_47_16</strain>
    </source>
</reference>
<proteinExistence type="predicted"/>
<name>A0A2G6KAV2_9BACT</name>
<evidence type="ECO:0000313" key="2">
    <source>
        <dbReference type="Proteomes" id="UP000230821"/>
    </source>
</evidence>
<organism evidence="1 2">
    <name type="scientific">candidate division KSB3 bacterium</name>
    <dbReference type="NCBI Taxonomy" id="2044937"/>
    <lineage>
        <taxon>Bacteria</taxon>
        <taxon>candidate division KSB3</taxon>
    </lineage>
</organism>
<dbReference type="AlphaFoldDB" id="A0A2G6KAV2"/>
<protein>
    <submittedName>
        <fullName evidence="1">Uncharacterized protein</fullName>
    </submittedName>
</protein>
<dbReference type="Proteomes" id="UP000230821">
    <property type="component" value="Unassembled WGS sequence"/>
</dbReference>
<comment type="caution">
    <text evidence="1">The sequence shown here is derived from an EMBL/GenBank/DDBJ whole genome shotgun (WGS) entry which is preliminary data.</text>
</comment>
<accession>A0A2G6KAV2</accession>